<evidence type="ECO:0000313" key="2">
    <source>
        <dbReference type="EMBL" id="KAK6117114.1"/>
    </source>
</evidence>
<reference evidence="2 3" key="1">
    <citation type="journal article" date="2021" name="Comput. Struct. Biotechnol. J.">
        <title>De novo genome assembly of the potent medicinal plant Rehmannia glutinosa using nanopore technology.</title>
        <authorList>
            <person name="Ma L."/>
            <person name="Dong C."/>
            <person name="Song C."/>
            <person name="Wang X."/>
            <person name="Zheng X."/>
            <person name="Niu Y."/>
            <person name="Chen S."/>
            <person name="Feng W."/>
        </authorList>
    </citation>
    <scope>NUCLEOTIDE SEQUENCE [LARGE SCALE GENOMIC DNA]</scope>
    <source>
        <strain evidence="2">DH-2019</strain>
    </source>
</reference>
<dbReference type="PANTHER" id="PTHR33116">
    <property type="entry name" value="REVERSE TRANSCRIPTASE ZINC-BINDING DOMAIN-CONTAINING PROTEIN-RELATED-RELATED"/>
    <property type="match status" value="1"/>
</dbReference>
<evidence type="ECO:0000259" key="1">
    <source>
        <dbReference type="Pfam" id="PF00078"/>
    </source>
</evidence>
<comment type="caution">
    <text evidence="2">The sequence shown here is derived from an EMBL/GenBank/DDBJ whole genome shotgun (WGS) entry which is preliminary data.</text>
</comment>
<dbReference type="CDD" id="cd01650">
    <property type="entry name" value="RT_nLTR_like"/>
    <property type="match status" value="1"/>
</dbReference>
<proteinExistence type="predicted"/>
<accession>A0ABR0U3Q7</accession>
<evidence type="ECO:0000313" key="3">
    <source>
        <dbReference type="Proteomes" id="UP001318860"/>
    </source>
</evidence>
<gene>
    <name evidence="2" type="ORF">DH2020_049159</name>
</gene>
<organism evidence="2 3">
    <name type="scientific">Rehmannia glutinosa</name>
    <name type="common">Chinese foxglove</name>
    <dbReference type="NCBI Taxonomy" id="99300"/>
    <lineage>
        <taxon>Eukaryota</taxon>
        <taxon>Viridiplantae</taxon>
        <taxon>Streptophyta</taxon>
        <taxon>Embryophyta</taxon>
        <taxon>Tracheophyta</taxon>
        <taxon>Spermatophyta</taxon>
        <taxon>Magnoliopsida</taxon>
        <taxon>eudicotyledons</taxon>
        <taxon>Gunneridae</taxon>
        <taxon>Pentapetalae</taxon>
        <taxon>asterids</taxon>
        <taxon>lamiids</taxon>
        <taxon>Lamiales</taxon>
        <taxon>Orobanchaceae</taxon>
        <taxon>Rehmannieae</taxon>
        <taxon>Rehmannia</taxon>
    </lineage>
</organism>
<dbReference type="SUPFAM" id="SSF56672">
    <property type="entry name" value="DNA/RNA polymerases"/>
    <property type="match status" value="1"/>
</dbReference>
<keyword evidence="3" id="KW-1185">Reference proteome</keyword>
<protein>
    <recommendedName>
        <fullName evidence="1">Reverse transcriptase domain-containing protein</fullName>
    </recommendedName>
</protein>
<dbReference type="InterPro" id="IPR043502">
    <property type="entry name" value="DNA/RNA_pol_sf"/>
</dbReference>
<dbReference type="InterPro" id="IPR000477">
    <property type="entry name" value="RT_dom"/>
</dbReference>
<sequence>MHPFKSPGPNGMSPVFFQKFWHVVCKDVTHSVLNFLNNMNTSHISNFTHIVLIPKLKNADTLTQFRPISLCNVVYKLASKCIANRIRRFLPDIISESQSAFIPGRLITDNILVAYETHHFIRSKTSGPQGLLSIKLDMSKAFDQVEWPFLLAVMKALGLCDSIIHLIHLCISSTSFSFLLNGKEFGNLTPHRGIRQGDPLSPYLFIFCSEVFSCLLQDLQLSGKIHGVAVCKFQDNKLIWQNQVFSSAQTQLPKQYILGMIQVDSHGKYLGLPSVIGKSKKEVFVCIKDRVWTKLQGWKEKQLSQAGKEVLIKSVIQSIPTFAMSCFKLPDSILDDIQKMAAAYWWGASSGQKKLHWISWDKLSTSKSKGGFGFRNFRAFNMALLSKQAWRLLANPLSLLARVFKAKYYPEL</sequence>
<dbReference type="Pfam" id="PF00078">
    <property type="entry name" value="RVT_1"/>
    <property type="match status" value="1"/>
</dbReference>
<dbReference type="Proteomes" id="UP001318860">
    <property type="component" value="Unassembled WGS sequence"/>
</dbReference>
<dbReference type="EMBL" id="JABTTQ020003473">
    <property type="protein sequence ID" value="KAK6117114.1"/>
    <property type="molecule type" value="Genomic_DNA"/>
</dbReference>
<feature type="domain" description="Reverse transcriptase" evidence="1">
    <location>
        <begin position="57"/>
        <end position="236"/>
    </location>
</feature>
<dbReference type="PANTHER" id="PTHR33116:SF86">
    <property type="entry name" value="REVERSE TRANSCRIPTASE DOMAIN-CONTAINING PROTEIN"/>
    <property type="match status" value="1"/>
</dbReference>
<name>A0ABR0U3Q7_REHGL</name>